<dbReference type="PANTHER" id="PTHR31528:SF1">
    <property type="entry name" value="4-AMINO-5-HYDROXYMETHYL-2-METHYLPYRIMIDINE PHOSPHATE SYNTHASE THI11-RELATED"/>
    <property type="match status" value="1"/>
</dbReference>
<reference evidence="14 15" key="1">
    <citation type="submission" date="2015-07" db="EMBL/GenBank/DDBJ databases">
        <title>Draft genome of Achromobacter spanius.</title>
        <authorList>
            <person name="Wang X."/>
        </authorList>
    </citation>
    <scope>NUCLEOTIDE SEQUENCE [LARGE SCALE GENOMIC DNA]</scope>
    <source>
        <strain evidence="14 15">CGMCC9173</strain>
    </source>
</reference>
<evidence type="ECO:0000256" key="2">
    <source>
        <dbReference type="ARBA" id="ARBA00004948"/>
    </source>
</evidence>
<evidence type="ECO:0000256" key="6">
    <source>
        <dbReference type="ARBA" id="ARBA00022723"/>
    </source>
</evidence>
<evidence type="ECO:0000256" key="5">
    <source>
        <dbReference type="ARBA" id="ARBA00022679"/>
    </source>
</evidence>
<dbReference type="AlphaFoldDB" id="A0AAW3ICB2"/>
<dbReference type="GO" id="GO:0016740">
    <property type="term" value="F:transferase activity"/>
    <property type="evidence" value="ECO:0007669"/>
    <property type="project" value="UniProtKB-KW"/>
</dbReference>
<evidence type="ECO:0000256" key="10">
    <source>
        <dbReference type="ARBA" id="ARBA00033171"/>
    </source>
</evidence>
<feature type="domain" description="SsuA/THI5-like" evidence="13">
    <location>
        <begin position="57"/>
        <end position="267"/>
    </location>
</feature>
<comment type="pathway">
    <text evidence="2">Cofactor biosynthesis; thiamine diphosphate biosynthesis.</text>
</comment>
<evidence type="ECO:0000259" key="13">
    <source>
        <dbReference type="Pfam" id="PF09084"/>
    </source>
</evidence>
<keyword evidence="5" id="KW-0808">Transferase</keyword>
<dbReference type="PROSITE" id="PS51318">
    <property type="entry name" value="TAT"/>
    <property type="match status" value="1"/>
</dbReference>
<dbReference type="SUPFAM" id="SSF53850">
    <property type="entry name" value="Periplasmic binding protein-like II"/>
    <property type="match status" value="1"/>
</dbReference>
<comment type="caution">
    <text evidence="14">The sequence shown here is derived from an EMBL/GenBank/DDBJ whole genome shotgun (WGS) entry which is preliminary data.</text>
</comment>
<proteinExistence type="inferred from homology"/>
<keyword evidence="9" id="KW-0408">Iron</keyword>
<dbReference type="InterPro" id="IPR027939">
    <property type="entry name" value="NMT1/THI5"/>
</dbReference>
<dbReference type="PANTHER" id="PTHR31528">
    <property type="entry name" value="4-AMINO-5-HYDROXYMETHYL-2-METHYLPYRIMIDINE PHOSPHATE SYNTHASE THI11-RELATED"/>
    <property type="match status" value="1"/>
</dbReference>
<sequence>MPPHPTRRALLTAAASLAAVSLTPLATLAPRTARAQSAQAAVSGKVTLAGWSKPISEITNLLAEPDKGFFKAQGVELVYLPGAGGGDAIRNILSGQADVAFTDPGSFFMALDKGEKLRAIYDIYPQNVFNVVSLKSANITRPADLKGKRIGVYSLASGTRQNLLVMLHQAGLTEADVEIVVTGVLNFAPLLQGQVDATAATDTGLLVGRRRGLGEVNVMEVRDTLNVSSDLFVVREAVYQQKQPLLRAFLKAYRDSAAWMIAQPEEAATLAGKRAIDGTDRAISLEVIRLRNAASTAAGRPLGAFDLDSLQQAADAYRALGLIEKPIDIAAVVDTGLLPGD</sequence>
<keyword evidence="8" id="KW-0784">Thiamine biosynthesis</keyword>
<accession>A0AAW3ICB2</accession>
<dbReference type="Gene3D" id="3.40.190.10">
    <property type="entry name" value="Periplasmic binding protein-like II"/>
    <property type="match status" value="2"/>
</dbReference>
<dbReference type="Pfam" id="PF09084">
    <property type="entry name" value="NMT1"/>
    <property type="match status" value="1"/>
</dbReference>
<dbReference type="EMBL" id="LGVG01000005">
    <property type="protein sequence ID" value="KNE28748.1"/>
    <property type="molecule type" value="Genomic_DNA"/>
</dbReference>
<evidence type="ECO:0000256" key="1">
    <source>
        <dbReference type="ARBA" id="ARBA00003469"/>
    </source>
</evidence>
<evidence type="ECO:0000313" key="14">
    <source>
        <dbReference type="EMBL" id="KNE28748.1"/>
    </source>
</evidence>
<evidence type="ECO:0000256" key="12">
    <source>
        <dbReference type="SAM" id="SignalP"/>
    </source>
</evidence>
<dbReference type="InterPro" id="IPR015168">
    <property type="entry name" value="SsuA/THI5"/>
</dbReference>
<evidence type="ECO:0000313" key="15">
    <source>
        <dbReference type="Proteomes" id="UP000037511"/>
    </source>
</evidence>
<feature type="chain" id="PRO_5043980226" description="Thiamine pyrimidine synthase" evidence="12">
    <location>
        <begin position="27"/>
        <end position="341"/>
    </location>
</feature>
<evidence type="ECO:0000256" key="4">
    <source>
        <dbReference type="ARBA" id="ARBA00011738"/>
    </source>
</evidence>
<comment type="catalytic activity">
    <reaction evidence="11">
        <text>N(6)-(pyridoxal phosphate)-L-lysyl-[4-amino-5-hydroxymethyl-2-methylpyrimidine phosphate synthase] + L-histidyl-[4-amino-5-hydroxymethyl-2-methylpyrimidine phosphate synthase] + 2 Fe(3+) + 4 H2O = L-lysyl-[4-amino-5-hydroxymethyl-2-methylpyrimidine phosphate synthase] + (2S)-2-amino-5-hydroxy-4-oxopentanoyl-[4-amino-5-hydroxymethyl-2-methylpyrimidine phosphate synthase] + 4-amino-2-methyl-5-(phosphooxymethyl)pyrimidine + 3-oxopropanoate + 2 Fe(2+) + 2 H(+)</text>
        <dbReference type="Rhea" id="RHEA:65756"/>
        <dbReference type="Rhea" id="RHEA-COMP:16892"/>
        <dbReference type="Rhea" id="RHEA-COMP:16893"/>
        <dbReference type="Rhea" id="RHEA-COMP:16894"/>
        <dbReference type="Rhea" id="RHEA-COMP:16895"/>
        <dbReference type="ChEBI" id="CHEBI:15377"/>
        <dbReference type="ChEBI" id="CHEBI:15378"/>
        <dbReference type="ChEBI" id="CHEBI:29033"/>
        <dbReference type="ChEBI" id="CHEBI:29034"/>
        <dbReference type="ChEBI" id="CHEBI:29969"/>
        <dbReference type="ChEBI" id="CHEBI:29979"/>
        <dbReference type="ChEBI" id="CHEBI:33190"/>
        <dbReference type="ChEBI" id="CHEBI:58354"/>
        <dbReference type="ChEBI" id="CHEBI:143915"/>
        <dbReference type="ChEBI" id="CHEBI:157692"/>
    </reaction>
    <physiologicalReaction direction="left-to-right" evidence="11">
        <dbReference type="Rhea" id="RHEA:65757"/>
    </physiologicalReaction>
</comment>
<evidence type="ECO:0000256" key="7">
    <source>
        <dbReference type="ARBA" id="ARBA00022898"/>
    </source>
</evidence>
<name>A0AAW3ICB2_9BURK</name>
<evidence type="ECO:0000256" key="3">
    <source>
        <dbReference type="ARBA" id="ARBA00009406"/>
    </source>
</evidence>
<dbReference type="RefSeq" id="WP_050445874.1">
    <property type="nucleotide sequence ID" value="NZ_LGVG01000005.1"/>
</dbReference>
<dbReference type="InterPro" id="IPR006311">
    <property type="entry name" value="TAT_signal"/>
</dbReference>
<comment type="subunit">
    <text evidence="4">Homodimer.</text>
</comment>
<evidence type="ECO:0000256" key="8">
    <source>
        <dbReference type="ARBA" id="ARBA00022977"/>
    </source>
</evidence>
<evidence type="ECO:0000256" key="11">
    <source>
        <dbReference type="ARBA" id="ARBA00048179"/>
    </source>
</evidence>
<comment type="function">
    <text evidence="1">Responsible for the formation of the pyrimidine heterocycle in the thiamine biosynthesis pathway. Catalyzes the formation of hydroxymethylpyrimidine phosphate (HMP-P) from histidine and pyridoxal phosphate (PLP). The protein uses PLP and the active site histidine to form HMP-P, generating an inactive enzyme. The enzyme can only undergo a single turnover, which suggests it is a suicide enzyme.</text>
</comment>
<comment type="similarity">
    <text evidence="3">Belongs to the NMT1/THI5 family.</text>
</comment>
<evidence type="ECO:0000256" key="9">
    <source>
        <dbReference type="ARBA" id="ARBA00023004"/>
    </source>
</evidence>
<gene>
    <name evidence="14" type="ORF">AFM18_06000</name>
</gene>
<organism evidence="14 15">
    <name type="scientific">Achromobacter spanius</name>
    <dbReference type="NCBI Taxonomy" id="217203"/>
    <lineage>
        <taxon>Bacteria</taxon>
        <taxon>Pseudomonadati</taxon>
        <taxon>Pseudomonadota</taxon>
        <taxon>Betaproteobacteria</taxon>
        <taxon>Burkholderiales</taxon>
        <taxon>Alcaligenaceae</taxon>
        <taxon>Achromobacter</taxon>
    </lineage>
</organism>
<feature type="signal peptide" evidence="12">
    <location>
        <begin position="1"/>
        <end position="26"/>
    </location>
</feature>
<protein>
    <recommendedName>
        <fullName evidence="10">Thiamine pyrimidine synthase</fullName>
    </recommendedName>
</protein>
<keyword evidence="6" id="KW-0479">Metal-binding</keyword>
<keyword evidence="7" id="KW-0663">Pyridoxal phosphate</keyword>
<keyword evidence="12" id="KW-0732">Signal</keyword>
<dbReference type="GO" id="GO:0046872">
    <property type="term" value="F:metal ion binding"/>
    <property type="evidence" value="ECO:0007669"/>
    <property type="project" value="UniProtKB-KW"/>
</dbReference>
<dbReference type="GO" id="GO:0009228">
    <property type="term" value="P:thiamine biosynthetic process"/>
    <property type="evidence" value="ECO:0007669"/>
    <property type="project" value="UniProtKB-KW"/>
</dbReference>
<dbReference type="Proteomes" id="UP000037511">
    <property type="component" value="Unassembled WGS sequence"/>
</dbReference>